<dbReference type="SUPFAM" id="SSF143631">
    <property type="entry name" value="ApbE-like"/>
    <property type="match status" value="1"/>
</dbReference>
<keyword evidence="1" id="KW-0808">Transferase</keyword>
<gene>
    <name evidence="1" type="ORF">ACEZDG_18840</name>
</gene>
<dbReference type="PANTHER" id="PTHR30040:SF2">
    <property type="entry name" value="FAD:PROTEIN FMN TRANSFERASE"/>
    <property type="match status" value="1"/>
</dbReference>
<dbReference type="InterPro" id="IPR024932">
    <property type="entry name" value="ApbE"/>
</dbReference>
<proteinExistence type="predicted"/>
<dbReference type="EMBL" id="JBHEZX010000007">
    <property type="protein sequence ID" value="MFC1411325.1"/>
    <property type="molecule type" value="Genomic_DNA"/>
</dbReference>
<dbReference type="GO" id="GO:0016740">
    <property type="term" value="F:transferase activity"/>
    <property type="evidence" value="ECO:0007669"/>
    <property type="project" value="UniProtKB-KW"/>
</dbReference>
<sequence length="259" mass="26591">MNALRHAEPVMGTVVSFDIRDGGSGAAAREALRQAVRWLHRVDAVFSTYRPDSQVSRLGRGELALADCDPEVAEVLALGERAERASGGWFSVRAGAGLDPSGVVKGWAVERASAILREAGCLRHSVNGGGDIQTAGRPEPERDWQLGVAHPLHPGAFATVVRGSGIALATSGSAERGAHILDPHTGAPVDGGGLASVSVVGASLTAADIAATAAFAMGGAAARGWLERQPGLEGFAVTPDGRAWWTSGFGRYAELPGTG</sequence>
<protein>
    <submittedName>
        <fullName evidence="1">FAD:protein FMN transferase</fullName>
    </submittedName>
</protein>
<dbReference type="Proteomes" id="UP001592582">
    <property type="component" value="Unassembled WGS sequence"/>
</dbReference>
<dbReference type="InterPro" id="IPR003374">
    <property type="entry name" value="ApbE-like_sf"/>
</dbReference>
<dbReference type="Gene3D" id="3.10.520.10">
    <property type="entry name" value="ApbE-like domains"/>
    <property type="match status" value="2"/>
</dbReference>
<dbReference type="PANTHER" id="PTHR30040">
    <property type="entry name" value="THIAMINE BIOSYNTHESIS LIPOPROTEIN APBE"/>
    <property type="match status" value="1"/>
</dbReference>
<evidence type="ECO:0000313" key="1">
    <source>
        <dbReference type="EMBL" id="MFC1411325.1"/>
    </source>
</evidence>
<organism evidence="1 2">
    <name type="scientific">Streptacidiphilus alkalitolerans</name>
    <dbReference type="NCBI Taxonomy" id="3342712"/>
    <lineage>
        <taxon>Bacteria</taxon>
        <taxon>Bacillati</taxon>
        <taxon>Actinomycetota</taxon>
        <taxon>Actinomycetes</taxon>
        <taxon>Kitasatosporales</taxon>
        <taxon>Streptomycetaceae</taxon>
        <taxon>Streptacidiphilus</taxon>
    </lineage>
</organism>
<name>A0ABV6VC76_9ACTN</name>
<evidence type="ECO:0000313" key="2">
    <source>
        <dbReference type="Proteomes" id="UP001592582"/>
    </source>
</evidence>
<accession>A0ABV6VC76</accession>
<keyword evidence="2" id="KW-1185">Reference proteome</keyword>
<reference evidence="1 2" key="1">
    <citation type="submission" date="2024-09" db="EMBL/GenBank/DDBJ databases">
        <authorList>
            <person name="Lee S.D."/>
        </authorList>
    </citation>
    <scope>NUCLEOTIDE SEQUENCE [LARGE SCALE GENOMIC DNA]</scope>
    <source>
        <strain evidence="1 2">N1-1</strain>
    </source>
</reference>
<comment type="caution">
    <text evidence="1">The sequence shown here is derived from an EMBL/GenBank/DDBJ whole genome shotgun (WGS) entry which is preliminary data.</text>
</comment>
<dbReference type="Pfam" id="PF02424">
    <property type="entry name" value="ApbE"/>
    <property type="match status" value="1"/>
</dbReference>